<evidence type="ECO:0000313" key="1">
    <source>
        <dbReference type="EMBL" id="SHO53809.1"/>
    </source>
</evidence>
<dbReference type="OrthoDB" id="2017658at2"/>
<sequence length="518" mass="58048">MKNNLKKGNKLHCKYFFMMSMILVIFVITSARKVYADEDVVLNQYHPTGGFAYQVGGLRDYFYDVYPNSFNMNYKDFMNYTYVISDDSVFGLKANTDLDAAAIWLPDAAGNMRTVMPYNMRVYAISPGTATLKVYDGKKLVDTFHITVLADKTYSPSSYVDLTGDSAMDSISYTSKKSTDISKADVKKENDLIKKFIKTAADPKNTTTNQRISAALNAVVNHGSTQISEKKYKELDYLSWKKGITLVGKYKKAHSMLIEKNSLSIGFAIVNRAVLNNLGFNCQIVEGYGTEKKYGCETWNSVKIYQKNESSYTDEDETEEDAGYVDSIEFGASAKLLSDYDFNGADVDSIYRKTHLPAWIIGKDTQQQVVSVGETKKLSAGDLNNNIYSSDTSIVTVQNGSITGVKPGVAVVYRYNDTYCDVFFVLVKNKGSVKTINSKVYTKTTKEYFKSSEYAPYIRGGQSEGDQMKDWEALRLFNLEPIFGNGSKLTTKYSKGKIECYLTKDWESSLIYTVGSGD</sequence>
<dbReference type="Proteomes" id="UP000184612">
    <property type="component" value="Unassembled WGS sequence"/>
</dbReference>
<dbReference type="EMBL" id="FRFD01000015">
    <property type="protein sequence ID" value="SHO53809.1"/>
    <property type="molecule type" value="Genomic_DNA"/>
</dbReference>
<proteinExistence type="predicted"/>
<evidence type="ECO:0000313" key="2">
    <source>
        <dbReference type="Proteomes" id="UP000184612"/>
    </source>
</evidence>
<organism evidence="1 2">
    <name type="scientific">Anaerocolumna xylanovorans DSM 12503</name>
    <dbReference type="NCBI Taxonomy" id="1121345"/>
    <lineage>
        <taxon>Bacteria</taxon>
        <taxon>Bacillati</taxon>
        <taxon>Bacillota</taxon>
        <taxon>Clostridia</taxon>
        <taxon>Lachnospirales</taxon>
        <taxon>Lachnospiraceae</taxon>
        <taxon>Anaerocolumna</taxon>
    </lineage>
</organism>
<name>A0A1M7YMF4_9FIRM</name>
<gene>
    <name evidence="1" type="ORF">SAMN02745217_04296</name>
</gene>
<reference evidence="1 2" key="1">
    <citation type="submission" date="2016-12" db="EMBL/GenBank/DDBJ databases">
        <authorList>
            <person name="Song W.-J."/>
            <person name="Kurnit D.M."/>
        </authorList>
    </citation>
    <scope>NUCLEOTIDE SEQUENCE [LARGE SCALE GENOMIC DNA]</scope>
    <source>
        <strain evidence="1 2">DSM 12503</strain>
    </source>
</reference>
<dbReference type="RefSeq" id="WP_073590930.1">
    <property type="nucleotide sequence ID" value="NZ_FRFD01000015.1"/>
</dbReference>
<accession>A0A1M7YMF4</accession>
<protein>
    <submittedName>
        <fullName evidence="1">Uncharacterized protein</fullName>
    </submittedName>
</protein>
<keyword evidence="2" id="KW-1185">Reference proteome</keyword>
<dbReference type="AlphaFoldDB" id="A0A1M7YMF4"/>